<accession>A0ABR1IP56</accession>
<protein>
    <submittedName>
        <fullName evidence="2">Uncharacterized protein</fullName>
    </submittedName>
</protein>
<keyword evidence="3" id="KW-1185">Reference proteome</keyword>
<evidence type="ECO:0000313" key="2">
    <source>
        <dbReference type="EMBL" id="KAK7435494.1"/>
    </source>
</evidence>
<dbReference type="Proteomes" id="UP001498398">
    <property type="component" value="Unassembled WGS sequence"/>
</dbReference>
<organism evidence="2 3">
    <name type="scientific">Marasmiellus scandens</name>
    <dbReference type="NCBI Taxonomy" id="2682957"/>
    <lineage>
        <taxon>Eukaryota</taxon>
        <taxon>Fungi</taxon>
        <taxon>Dikarya</taxon>
        <taxon>Basidiomycota</taxon>
        <taxon>Agaricomycotina</taxon>
        <taxon>Agaricomycetes</taxon>
        <taxon>Agaricomycetidae</taxon>
        <taxon>Agaricales</taxon>
        <taxon>Marasmiineae</taxon>
        <taxon>Omphalotaceae</taxon>
        <taxon>Marasmiellus</taxon>
    </lineage>
</organism>
<feature type="region of interest" description="Disordered" evidence="1">
    <location>
        <begin position="1"/>
        <end position="35"/>
    </location>
</feature>
<dbReference type="EMBL" id="JBANRG010000106">
    <property type="protein sequence ID" value="KAK7435494.1"/>
    <property type="molecule type" value="Genomic_DNA"/>
</dbReference>
<comment type="caution">
    <text evidence="2">The sequence shown here is derived from an EMBL/GenBank/DDBJ whole genome shotgun (WGS) entry which is preliminary data.</text>
</comment>
<reference evidence="2 3" key="1">
    <citation type="submission" date="2024-01" db="EMBL/GenBank/DDBJ databases">
        <title>A draft genome for the cacao thread blight pathogen Marasmiellus scandens.</title>
        <authorList>
            <person name="Baruah I.K."/>
            <person name="Leung J."/>
            <person name="Bukari Y."/>
            <person name="Amoako-Attah I."/>
            <person name="Meinhardt L.W."/>
            <person name="Bailey B.A."/>
            <person name="Cohen S.P."/>
        </authorList>
    </citation>
    <scope>NUCLEOTIDE SEQUENCE [LARGE SCALE GENOMIC DNA]</scope>
    <source>
        <strain evidence="2 3">GH-19</strain>
    </source>
</reference>
<gene>
    <name evidence="2" type="ORF">VKT23_019616</name>
</gene>
<proteinExistence type="predicted"/>
<name>A0ABR1IP56_9AGAR</name>
<feature type="compositionally biased region" description="Basic and acidic residues" evidence="1">
    <location>
        <begin position="8"/>
        <end position="21"/>
    </location>
</feature>
<sequence length="118" mass="14082">MLLFPMSTKERLQQDTVKSDPEINSEDPQQNKTATVVERQRRYPLIRAHYYGYPCVFGFPLPWSYVTKIGREVAPPLPDNPSEEDLEWDEVLRVRNARLHWIDRCQRLAPRWKVQLPY</sequence>
<evidence type="ECO:0000313" key="3">
    <source>
        <dbReference type="Proteomes" id="UP001498398"/>
    </source>
</evidence>
<evidence type="ECO:0000256" key="1">
    <source>
        <dbReference type="SAM" id="MobiDB-lite"/>
    </source>
</evidence>